<feature type="transmembrane region" description="Helical" evidence="1">
    <location>
        <begin position="245"/>
        <end position="263"/>
    </location>
</feature>
<reference evidence="2 3" key="1">
    <citation type="journal article" date="2013" name="BMC Genomics">
        <title>Genome sequencing and comparative genomics of honey bee microsporidia, Nosema apis reveal novel insights into host-parasite interactions.</title>
        <authorList>
            <person name="Chen Yp."/>
            <person name="Pettis J.S."/>
            <person name="Zhao Y."/>
            <person name="Liu X."/>
            <person name="Tallon L.J."/>
            <person name="Sadzewicz L.D."/>
            <person name="Li R."/>
            <person name="Zheng H."/>
            <person name="Huang S."/>
            <person name="Zhang X."/>
            <person name="Hamilton M.C."/>
            <person name="Pernal S.F."/>
            <person name="Melathopoulos A.P."/>
            <person name="Yan X."/>
            <person name="Evans J.D."/>
        </authorList>
    </citation>
    <scope>NUCLEOTIDE SEQUENCE [LARGE SCALE GENOMIC DNA]</scope>
    <source>
        <strain evidence="2 3">BRL 01</strain>
    </source>
</reference>
<dbReference type="HOGENOM" id="CLU_074166_0_0_1"/>
<keyword evidence="1" id="KW-0812">Transmembrane</keyword>
<accession>T0MJ94</accession>
<dbReference type="VEuPathDB" id="MicrosporidiaDB:NAPIS_ORF01431"/>
<dbReference type="EMBL" id="KE647188">
    <property type="protein sequence ID" value="EQB61000.1"/>
    <property type="molecule type" value="Genomic_DNA"/>
</dbReference>
<evidence type="ECO:0000256" key="1">
    <source>
        <dbReference type="SAM" id="Phobius"/>
    </source>
</evidence>
<gene>
    <name evidence="2" type="ORF">NAPIS_ORF01431</name>
</gene>
<feature type="transmembrane region" description="Helical" evidence="1">
    <location>
        <begin position="122"/>
        <end position="141"/>
    </location>
</feature>
<sequence length="325" mass="38481">MTKNNRLDRKQNKNILCTSEKYLTCKSHTQSKNHLSLKYLLFFKNEKLRKYDLHTNKLELIYNSKIDNILCNDMKCTLNLYDAKKKKFIKKIIATSNTLFILNYSLYILPFIINIHINPIPYINYILLIISYSTYLTNLTYNNLRKNNLTYSNLTYNNQTSSNLTYNNQTYNNLPNLNDILNHPNTYCLLVFITFPSTILLFPFYLLSIHNMMSFILSNKKVFENTRIYKICRYLSSFHYSIGRFALMSEIICSGLCLILYFLRIDSFCTLVAYFVMVRNQYVTHGFMRSVFGEMRVYADKICALMPSKVQCWYSRVQSVLNQIN</sequence>
<feature type="transmembrane region" description="Helical" evidence="1">
    <location>
        <begin position="187"/>
        <end position="207"/>
    </location>
</feature>
<name>T0MJ94_9MICR</name>
<proteinExistence type="predicted"/>
<keyword evidence="1" id="KW-1133">Transmembrane helix</keyword>
<keyword evidence="1" id="KW-0472">Membrane</keyword>
<dbReference type="Proteomes" id="UP000053780">
    <property type="component" value="Unassembled WGS sequence"/>
</dbReference>
<evidence type="ECO:0000313" key="2">
    <source>
        <dbReference type="EMBL" id="EQB61000.1"/>
    </source>
</evidence>
<dbReference type="OrthoDB" id="2192545at2759"/>
<evidence type="ECO:0000313" key="3">
    <source>
        <dbReference type="Proteomes" id="UP000053780"/>
    </source>
</evidence>
<protein>
    <submittedName>
        <fullName evidence="2">Uncharacterized protein</fullName>
    </submittedName>
</protein>
<organism evidence="2 3">
    <name type="scientific">Vairimorpha apis BRL 01</name>
    <dbReference type="NCBI Taxonomy" id="1037528"/>
    <lineage>
        <taxon>Eukaryota</taxon>
        <taxon>Fungi</taxon>
        <taxon>Fungi incertae sedis</taxon>
        <taxon>Microsporidia</taxon>
        <taxon>Nosematidae</taxon>
        <taxon>Vairimorpha</taxon>
    </lineage>
</organism>
<feature type="transmembrane region" description="Helical" evidence="1">
    <location>
        <begin position="92"/>
        <end position="116"/>
    </location>
</feature>
<dbReference type="AlphaFoldDB" id="T0MJ94"/>
<keyword evidence="3" id="KW-1185">Reference proteome</keyword>